<dbReference type="EMBL" id="QJKJ01004916">
    <property type="protein sequence ID" value="RDX92245.1"/>
    <property type="molecule type" value="Genomic_DNA"/>
</dbReference>
<gene>
    <name evidence="1" type="primary">pol</name>
    <name evidence="1" type="ORF">CR513_25653</name>
</gene>
<feature type="non-terminal residue" evidence="1">
    <location>
        <position position="1"/>
    </location>
</feature>
<dbReference type="InterPro" id="IPR043128">
    <property type="entry name" value="Rev_trsase/Diguanyl_cyclase"/>
</dbReference>
<dbReference type="PANTHER" id="PTHR48475:SF1">
    <property type="entry name" value="RNASE H TYPE-1 DOMAIN-CONTAINING PROTEIN"/>
    <property type="match status" value="1"/>
</dbReference>
<dbReference type="Proteomes" id="UP000257109">
    <property type="component" value="Unassembled WGS sequence"/>
</dbReference>
<reference evidence="1" key="1">
    <citation type="submission" date="2018-05" db="EMBL/GenBank/DDBJ databases">
        <title>Draft genome of Mucuna pruriens seed.</title>
        <authorList>
            <person name="Nnadi N.E."/>
            <person name="Vos R."/>
            <person name="Hasami M.H."/>
            <person name="Devisetty U.K."/>
            <person name="Aguiy J.C."/>
        </authorList>
    </citation>
    <scope>NUCLEOTIDE SEQUENCE [LARGE SCALE GENOMIC DNA]</scope>
    <source>
        <strain evidence="1">JCA_2017</strain>
    </source>
</reference>
<dbReference type="AlphaFoldDB" id="A0A371GNU2"/>
<proteinExistence type="predicted"/>
<evidence type="ECO:0000313" key="2">
    <source>
        <dbReference type="Proteomes" id="UP000257109"/>
    </source>
</evidence>
<evidence type="ECO:0000313" key="1">
    <source>
        <dbReference type="EMBL" id="RDX92245.1"/>
    </source>
</evidence>
<dbReference type="InterPro" id="IPR043502">
    <property type="entry name" value="DNA/RNA_pol_sf"/>
</dbReference>
<dbReference type="OrthoDB" id="101614at2759"/>
<dbReference type="Gene3D" id="3.30.70.270">
    <property type="match status" value="2"/>
</dbReference>
<dbReference type="PANTHER" id="PTHR48475">
    <property type="entry name" value="RIBONUCLEASE H"/>
    <property type="match status" value="1"/>
</dbReference>
<accession>A0A371GNU2</accession>
<protein>
    <submittedName>
        <fullName evidence="1">Retrovirus-related Pol polyprotein from transposon opus</fullName>
    </submittedName>
</protein>
<dbReference type="SUPFAM" id="SSF56672">
    <property type="entry name" value="DNA/RNA polymerases"/>
    <property type="match status" value="1"/>
</dbReference>
<comment type="caution">
    <text evidence="1">The sequence shown here is derived from an EMBL/GenBank/DDBJ whole genome shotgun (WGS) entry which is preliminary data.</text>
</comment>
<keyword evidence="2" id="KW-1185">Reference proteome</keyword>
<name>A0A371GNU2_MUCPR</name>
<organism evidence="1 2">
    <name type="scientific">Mucuna pruriens</name>
    <name type="common">Velvet bean</name>
    <name type="synonym">Dolichos pruriens</name>
    <dbReference type="NCBI Taxonomy" id="157652"/>
    <lineage>
        <taxon>Eukaryota</taxon>
        <taxon>Viridiplantae</taxon>
        <taxon>Streptophyta</taxon>
        <taxon>Embryophyta</taxon>
        <taxon>Tracheophyta</taxon>
        <taxon>Spermatophyta</taxon>
        <taxon>Magnoliopsida</taxon>
        <taxon>eudicotyledons</taxon>
        <taxon>Gunneridae</taxon>
        <taxon>Pentapetalae</taxon>
        <taxon>rosids</taxon>
        <taxon>fabids</taxon>
        <taxon>Fabales</taxon>
        <taxon>Fabaceae</taxon>
        <taxon>Papilionoideae</taxon>
        <taxon>50 kb inversion clade</taxon>
        <taxon>NPAAA clade</taxon>
        <taxon>indigoferoid/millettioid clade</taxon>
        <taxon>Phaseoleae</taxon>
        <taxon>Mucuna</taxon>
    </lineage>
</organism>
<sequence>MAMKSMMANEHCSTLDRVFKIRRKHQLKLNSEKCSFDVQAGKFLGFMPTKRGIKANSKKFQAVMNMRSPESMKEVQQLAGRITTLSHFISRSTNTAIPIFNTLMKGDNVGNSSGSHMANSREWSLSIDEMSNQAGSRAKVILEGPNGVLIEQSVHFKLKANNNQVEYEALLVRMKLAQELKVRILTAKSDS</sequence>